<evidence type="ECO:0008006" key="3">
    <source>
        <dbReference type="Google" id="ProtNLM"/>
    </source>
</evidence>
<proteinExistence type="predicted"/>
<evidence type="ECO:0000313" key="1">
    <source>
        <dbReference type="EMBL" id="SIQ72194.1"/>
    </source>
</evidence>
<gene>
    <name evidence="1" type="ORF">SAMN05878282_10789</name>
</gene>
<organism evidence="1 2">
    <name type="scientific">Aquipseudomonas alcaligenes</name>
    <name type="common">Pseudomonas alcaligenes</name>
    <dbReference type="NCBI Taxonomy" id="43263"/>
    <lineage>
        <taxon>Bacteria</taxon>
        <taxon>Pseudomonadati</taxon>
        <taxon>Pseudomonadota</taxon>
        <taxon>Gammaproteobacteria</taxon>
        <taxon>Pseudomonadales</taxon>
        <taxon>Pseudomonadaceae</taxon>
        <taxon>Aquipseudomonas</taxon>
    </lineage>
</organism>
<dbReference type="SUPFAM" id="SSF54909">
    <property type="entry name" value="Dimeric alpha+beta barrel"/>
    <property type="match status" value="1"/>
</dbReference>
<dbReference type="InterPro" id="IPR011008">
    <property type="entry name" value="Dimeric_a/b-barrel"/>
</dbReference>
<sequence length="102" mass="11374">MPQAIVGLVSCQAMRNQAATLEQRLVELQQRILTDAACQGCELLRQGEVWQLRGLWVSRQALEANLRLPHLQEMLGRLLGEGLVQRLELYQEASGFSRSSGG</sequence>
<dbReference type="Proteomes" id="UP000185841">
    <property type="component" value="Unassembled WGS sequence"/>
</dbReference>
<dbReference type="RefSeq" id="WP_076427752.1">
    <property type="nucleotide sequence ID" value="NZ_FTMP01000007.1"/>
</dbReference>
<evidence type="ECO:0000313" key="2">
    <source>
        <dbReference type="Proteomes" id="UP000185841"/>
    </source>
</evidence>
<protein>
    <recommendedName>
        <fullName evidence="3">Antibiotic biosynthesis monooxygenase</fullName>
    </recommendedName>
</protein>
<name>A0A1N6V2U8_AQUAC</name>
<reference evidence="1 2" key="1">
    <citation type="submission" date="2017-01" db="EMBL/GenBank/DDBJ databases">
        <authorList>
            <person name="Mah S.A."/>
            <person name="Swanson W.J."/>
            <person name="Moy G.W."/>
            <person name="Vacquier V.D."/>
        </authorList>
    </citation>
    <scope>NUCLEOTIDE SEQUENCE [LARGE SCALE GENOMIC DNA]</scope>
    <source>
        <strain evidence="1 2">RU36E</strain>
    </source>
</reference>
<accession>A0A1N6V2U8</accession>
<dbReference type="EMBL" id="FTMP01000007">
    <property type="protein sequence ID" value="SIQ72194.1"/>
    <property type="molecule type" value="Genomic_DNA"/>
</dbReference>
<dbReference type="AlphaFoldDB" id="A0A1N6V2U8"/>